<dbReference type="RefSeq" id="WP_175311573.1">
    <property type="nucleotide sequence ID" value="NZ_CBCRYR010000028.1"/>
</dbReference>
<evidence type="ECO:0000256" key="13">
    <source>
        <dbReference type="ARBA" id="ARBA00022833"/>
    </source>
</evidence>
<keyword evidence="18" id="KW-0458">Lysosome</keyword>
<evidence type="ECO:0000313" key="25">
    <source>
        <dbReference type="Proteomes" id="UP000536441"/>
    </source>
</evidence>
<evidence type="ECO:0000256" key="1">
    <source>
        <dbReference type="ARBA" id="ARBA00004240"/>
    </source>
</evidence>
<evidence type="ECO:0000313" key="24">
    <source>
        <dbReference type="EMBL" id="NUU46952.1"/>
    </source>
</evidence>
<evidence type="ECO:0000256" key="3">
    <source>
        <dbReference type="ARBA" id="ARBA00004555"/>
    </source>
</evidence>
<dbReference type="GO" id="GO:0005576">
    <property type="term" value="C:extracellular region"/>
    <property type="evidence" value="ECO:0007669"/>
    <property type="project" value="UniProtKB-SubCell"/>
</dbReference>
<dbReference type="SUPFAM" id="SSF53187">
    <property type="entry name" value="Zn-dependent exopeptidases"/>
    <property type="match status" value="1"/>
</dbReference>
<comment type="subcellular location">
    <subcellularLocation>
        <location evidence="1">Endoplasmic reticulum</location>
    </subcellularLocation>
    <subcellularLocation>
        <location evidence="3">Golgi apparatus</location>
    </subcellularLocation>
    <subcellularLocation>
        <location evidence="2">Lysosome</location>
    </subcellularLocation>
    <subcellularLocation>
        <location evidence="4">Secreted</location>
    </subcellularLocation>
</comment>
<dbReference type="EMBL" id="JABMCH010000062">
    <property type="protein sequence ID" value="NUU46952.1"/>
    <property type="molecule type" value="Genomic_DNA"/>
</dbReference>
<keyword evidence="12" id="KW-0256">Endoplasmic reticulum</keyword>
<dbReference type="InterPro" id="IPR039866">
    <property type="entry name" value="CPQ"/>
</dbReference>
<feature type="region of interest" description="Disordered" evidence="21">
    <location>
        <begin position="513"/>
        <end position="536"/>
    </location>
</feature>
<keyword evidence="10 22" id="KW-0732">Signal</keyword>
<evidence type="ECO:0000256" key="7">
    <source>
        <dbReference type="ARBA" id="ARBA00022645"/>
    </source>
</evidence>
<evidence type="ECO:0000256" key="2">
    <source>
        <dbReference type="ARBA" id="ARBA00004371"/>
    </source>
</evidence>
<feature type="domain" description="Peptidase M28" evidence="23">
    <location>
        <begin position="284"/>
        <end position="499"/>
    </location>
</feature>
<evidence type="ECO:0000256" key="14">
    <source>
        <dbReference type="ARBA" id="ARBA00023034"/>
    </source>
</evidence>
<dbReference type="Gene3D" id="3.40.630.10">
    <property type="entry name" value="Zn peptidases"/>
    <property type="match status" value="2"/>
</dbReference>
<evidence type="ECO:0000256" key="4">
    <source>
        <dbReference type="ARBA" id="ARBA00004613"/>
    </source>
</evidence>
<dbReference type="GO" id="GO:0070573">
    <property type="term" value="F:metallodipeptidase activity"/>
    <property type="evidence" value="ECO:0007669"/>
    <property type="project" value="InterPro"/>
</dbReference>
<keyword evidence="13" id="KW-0862">Zinc</keyword>
<accession>A0A7Y6B5R4</accession>
<comment type="caution">
    <text evidence="24">The sequence shown here is derived from an EMBL/GenBank/DDBJ whole genome shotgun (WGS) entry which is preliminary data.</text>
</comment>
<evidence type="ECO:0000256" key="11">
    <source>
        <dbReference type="ARBA" id="ARBA00022801"/>
    </source>
</evidence>
<evidence type="ECO:0000256" key="10">
    <source>
        <dbReference type="ARBA" id="ARBA00022729"/>
    </source>
</evidence>
<keyword evidence="6" id="KW-0964">Secreted</keyword>
<keyword evidence="7" id="KW-0121">Carboxypeptidase</keyword>
<reference evidence="24 25" key="1">
    <citation type="submission" date="2020-05" db="EMBL/GenBank/DDBJ databases">
        <title>Genome Sequencing of Type Strains.</title>
        <authorList>
            <person name="Lemaire J.F."/>
            <person name="Inderbitzin P."/>
            <person name="Gregorio O.A."/>
            <person name="Collins S.B."/>
            <person name="Wespe N."/>
            <person name="Knight-Connoni V."/>
        </authorList>
    </citation>
    <scope>NUCLEOTIDE SEQUENCE [LARGE SCALE GENOMIC DNA]</scope>
    <source>
        <strain evidence="24 25">DSM 100049</strain>
    </source>
</reference>
<keyword evidence="17" id="KW-0325">Glycoprotein</keyword>
<evidence type="ECO:0000256" key="19">
    <source>
        <dbReference type="ARBA" id="ARBA00025833"/>
    </source>
</evidence>
<evidence type="ECO:0000256" key="9">
    <source>
        <dbReference type="ARBA" id="ARBA00022723"/>
    </source>
</evidence>
<feature type="signal peptide" evidence="22">
    <location>
        <begin position="1"/>
        <end position="22"/>
    </location>
</feature>
<keyword evidence="25" id="KW-1185">Reference proteome</keyword>
<dbReference type="Proteomes" id="UP000536441">
    <property type="component" value="Unassembled WGS sequence"/>
</dbReference>
<evidence type="ECO:0000256" key="5">
    <source>
        <dbReference type="ARBA" id="ARBA00014116"/>
    </source>
</evidence>
<evidence type="ECO:0000256" key="12">
    <source>
        <dbReference type="ARBA" id="ARBA00022824"/>
    </source>
</evidence>
<keyword evidence="9" id="KW-0479">Metal-binding</keyword>
<protein>
    <recommendedName>
        <fullName evidence="5">Carboxypeptidase Q</fullName>
    </recommendedName>
    <alternativeName>
        <fullName evidence="20">Plasma glutamate carboxypeptidase</fullName>
    </alternativeName>
</protein>
<name>A0A7Y6B5R4_9SPHN</name>
<keyword evidence="16" id="KW-0865">Zymogen</keyword>
<feature type="chain" id="PRO_5031180932" description="Carboxypeptidase Q" evidence="22">
    <location>
        <begin position="23"/>
        <end position="536"/>
    </location>
</feature>
<dbReference type="GO" id="GO:0006508">
    <property type="term" value="P:proteolysis"/>
    <property type="evidence" value="ECO:0007669"/>
    <property type="project" value="UniProtKB-KW"/>
</dbReference>
<evidence type="ECO:0000256" key="22">
    <source>
        <dbReference type="SAM" id="SignalP"/>
    </source>
</evidence>
<dbReference type="AlphaFoldDB" id="A0A7Y6B5R4"/>
<keyword evidence="14" id="KW-0333">Golgi apparatus</keyword>
<dbReference type="PANTHER" id="PTHR12053:SF3">
    <property type="entry name" value="CARBOXYPEPTIDASE Q"/>
    <property type="match status" value="1"/>
</dbReference>
<dbReference type="Pfam" id="PF04389">
    <property type="entry name" value="Peptidase_M28"/>
    <property type="match status" value="1"/>
</dbReference>
<dbReference type="PANTHER" id="PTHR12053">
    <property type="entry name" value="PROTEASE FAMILY M28 PLASMA GLUTAMATE CARBOXYPEPTIDASE-RELATED"/>
    <property type="match status" value="1"/>
</dbReference>
<evidence type="ECO:0000256" key="18">
    <source>
        <dbReference type="ARBA" id="ARBA00023228"/>
    </source>
</evidence>
<dbReference type="GO" id="GO:0046872">
    <property type="term" value="F:metal ion binding"/>
    <property type="evidence" value="ECO:0007669"/>
    <property type="project" value="UniProtKB-KW"/>
</dbReference>
<comment type="subunit">
    <text evidence="19">Homodimer. The monomeric form is inactive while the homodimer is active.</text>
</comment>
<evidence type="ECO:0000256" key="15">
    <source>
        <dbReference type="ARBA" id="ARBA00023049"/>
    </source>
</evidence>
<organism evidence="24 25">
    <name type="scientific">Sphingomonas zeae</name>
    <dbReference type="NCBI Taxonomy" id="1646122"/>
    <lineage>
        <taxon>Bacteria</taxon>
        <taxon>Pseudomonadati</taxon>
        <taxon>Pseudomonadota</taxon>
        <taxon>Alphaproteobacteria</taxon>
        <taxon>Sphingomonadales</taxon>
        <taxon>Sphingomonadaceae</taxon>
        <taxon>Sphingomonas</taxon>
    </lineage>
</organism>
<sequence length="536" mass="57912">MRTHLLAAVAAVALLPAAGASAQDRGAANRIIDEGMNHSQVMQTAEHLTDVIGPRMTNSPAMRAAEGWTAEQFAKWGLKNVHKEGFAFGRGWSIERASVRMVSPRPLQLTAIPIAWTPGTNGAVTAPVIVAPMKRERDFDKWRGQLRGKIVMVSLPGTGDEPGSAPFRRLTGEDITKLDLYVQPEHDPDSADRRLKRLDFAQKLDAFLKAEGAVAYVTQSYRDGKLVHGEGYLFGRGETPVVPGIELAAEDYRRLARLTKIGPAPTIEVLSDVRYDDSDVNAYNIIAEIPGTDPKAGYVMAGAHLDSWVAGDGAADNAAGSAMVMEAARILAATGQRPRRTIRFALWSGEEQGILGSMAYVEQHLATRGRPGDAPQTGLKRYYGWTNRWPITPKPGYGDLAAYFNIDNGSGKLRGIYAENNPAAVPMLKEWLSPYASMGAGNVVQRTTGGTDHVFMQAVGVQGFQFIQDPLDYGSRTHHSSADTFDHLKGDDMRQASVVLAGVLLAAANADKALPRPPVPTQPAATNPFSFTDTDD</sequence>
<proteinExistence type="predicted"/>
<keyword evidence="11 24" id="KW-0378">Hydrolase</keyword>
<dbReference type="GO" id="GO:0004180">
    <property type="term" value="F:carboxypeptidase activity"/>
    <property type="evidence" value="ECO:0007669"/>
    <property type="project" value="UniProtKB-KW"/>
</dbReference>
<gene>
    <name evidence="24" type="ORF">HP438_08205</name>
</gene>
<evidence type="ECO:0000256" key="6">
    <source>
        <dbReference type="ARBA" id="ARBA00022525"/>
    </source>
</evidence>
<evidence type="ECO:0000256" key="20">
    <source>
        <dbReference type="ARBA" id="ARBA00033328"/>
    </source>
</evidence>
<dbReference type="GO" id="GO:0005764">
    <property type="term" value="C:lysosome"/>
    <property type="evidence" value="ECO:0007669"/>
    <property type="project" value="UniProtKB-SubCell"/>
</dbReference>
<evidence type="ECO:0000259" key="23">
    <source>
        <dbReference type="Pfam" id="PF04389"/>
    </source>
</evidence>
<evidence type="ECO:0000256" key="17">
    <source>
        <dbReference type="ARBA" id="ARBA00023180"/>
    </source>
</evidence>
<evidence type="ECO:0000256" key="21">
    <source>
        <dbReference type="SAM" id="MobiDB-lite"/>
    </source>
</evidence>
<dbReference type="InterPro" id="IPR007484">
    <property type="entry name" value="Peptidase_M28"/>
</dbReference>
<feature type="compositionally biased region" description="Polar residues" evidence="21">
    <location>
        <begin position="523"/>
        <end position="536"/>
    </location>
</feature>
<evidence type="ECO:0000256" key="8">
    <source>
        <dbReference type="ARBA" id="ARBA00022670"/>
    </source>
</evidence>
<evidence type="ECO:0000256" key="16">
    <source>
        <dbReference type="ARBA" id="ARBA00023145"/>
    </source>
</evidence>
<keyword evidence="15" id="KW-0482">Metalloprotease</keyword>
<keyword evidence="8" id="KW-0645">Protease</keyword>